<dbReference type="CDD" id="cd03024">
    <property type="entry name" value="DsbA_FrnE"/>
    <property type="match status" value="1"/>
</dbReference>
<dbReference type="RefSeq" id="WP_041048805.1">
    <property type="nucleotide sequence ID" value="NZ_JXAK01000030.1"/>
</dbReference>
<sequence>MRVEVWSDFVCPFCYIGKRRFEAALQRFAHKDEVEVVFRSFELDPNSPRDVGHDVHAMLAAKYGMSRQQAIAMNANVAAQAEEAGLTFRFDTAILTNTFDAHRLAHFAASRGLMQPVVERLFQAYFTDSVHIGDRDTLAELAAEAGLDRAETARMLAGGDYADAVRADEDEAARLGARGVPFFVLNRKYAVSGAQSSDMFLNALQQAWQESQPLTVLNEAPDGSASAGVCDGDACAPSRDSTN</sequence>
<gene>
    <name evidence="3" type="ORF">SD70_17410</name>
</gene>
<accession>A0ABR5AFL1</accession>
<dbReference type="EMBL" id="JXAK01000030">
    <property type="protein sequence ID" value="KIL39841.1"/>
    <property type="molecule type" value="Genomic_DNA"/>
</dbReference>
<evidence type="ECO:0000256" key="1">
    <source>
        <dbReference type="SAM" id="MobiDB-lite"/>
    </source>
</evidence>
<proteinExistence type="predicted"/>
<evidence type="ECO:0000313" key="4">
    <source>
        <dbReference type="Proteomes" id="UP000031967"/>
    </source>
</evidence>
<dbReference type="Proteomes" id="UP000031967">
    <property type="component" value="Unassembled WGS sequence"/>
</dbReference>
<dbReference type="PANTHER" id="PTHR13887:SF41">
    <property type="entry name" value="THIOREDOXIN SUPERFAMILY PROTEIN"/>
    <property type="match status" value="1"/>
</dbReference>
<dbReference type="InterPro" id="IPR036249">
    <property type="entry name" value="Thioredoxin-like_sf"/>
</dbReference>
<dbReference type="InterPro" id="IPR001853">
    <property type="entry name" value="DSBA-like_thioredoxin_dom"/>
</dbReference>
<organism evidence="3 4">
    <name type="scientific">Gordoniibacillus kamchatkensis</name>
    <dbReference type="NCBI Taxonomy" id="1590651"/>
    <lineage>
        <taxon>Bacteria</taxon>
        <taxon>Bacillati</taxon>
        <taxon>Bacillota</taxon>
        <taxon>Bacilli</taxon>
        <taxon>Bacillales</taxon>
        <taxon>Paenibacillaceae</taxon>
        <taxon>Gordoniibacillus</taxon>
    </lineage>
</organism>
<dbReference type="SUPFAM" id="SSF52833">
    <property type="entry name" value="Thioredoxin-like"/>
    <property type="match status" value="1"/>
</dbReference>
<dbReference type="Gene3D" id="3.40.30.10">
    <property type="entry name" value="Glutaredoxin"/>
    <property type="match status" value="1"/>
</dbReference>
<keyword evidence="4" id="KW-1185">Reference proteome</keyword>
<dbReference type="Pfam" id="PF01323">
    <property type="entry name" value="DSBA"/>
    <property type="match status" value="1"/>
</dbReference>
<evidence type="ECO:0000259" key="2">
    <source>
        <dbReference type="Pfam" id="PF01323"/>
    </source>
</evidence>
<feature type="domain" description="DSBA-like thioredoxin" evidence="2">
    <location>
        <begin position="3"/>
        <end position="205"/>
    </location>
</feature>
<dbReference type="PANTHER" id="PTHR13887">
    <property type="entry name" value="GLUTATHIONE S-TRANSFERASE KAPPA"/>
    <property type="match status" value="1"/>
</dbReference>
<evidence type="ECO:0000313" key="3">
    <source>
        <dbReference type="EMBL" id="KIL39841.1"/>
    </source>
</evidence>
<comment type="caution">
    <text evidence="3">The sequence shown here is derived from an EMBL/GenBank/DDBJ whole genome shotgun (WGS) entry which is preliminary data.</text>
</comment>
<reference evidence="3 4" key="1">
    <citation type="submission" date="2014-12" db="EMBL/GenBank/DDBJ databases">
        <title>Draft genome sequence of Paenibacillus kamchatkensis strain B-2647.</title>
        <authorList>
            <person name="Karlyshev A.V."/>
            <person name="Kudryashova E.B."/>
        </authorList>
    </citation>
    <scope>NUCLEOTIDE SEQUENCE [LARGE SCALE GENOMIC DNA]</scope>
    <source>
        <strain evidence="3 4">VKM B-2647</strain>
    </source>
</reference>
<protein>
    <recommendedName>
        <fullName evidence="2">DSBA-like thioredoxin domain-containing protein</fullName>
    </recommendedName>
</protein>
<feature type="region of interest" description="Disordered" evidence="1">
    <location>
        <begin position="218"/>
        <end position="243"/>
    </location>
</feature>
<name>A0ABR5AFL1_9BACL</name>